<dbReference type="Proteomes" id="UP000019184">
    <property type="component" value="Unassembled WGS sequence"/>
</dbReference>
<keyword evidence="2" id="KW-0732">Signal</keyword>
<evidence type="ECO:0000256" key="1">
    <source>
        <dbReference type="SAM" id="MobiDB-lite"/>
    </source>
</evidence>
<sequence length="514" mass="54876">MKKYSLFAAATLASIFAPLSHSVPYPYPYPYKGASATGPWQYSADGGTGAGFAVPAGNIKNGELIGYSAGVTLPYKVSWDVQASISFGQQAGHVDETYKLSAFGQTSQVNKVIWWRCEYYNSCYGTTGDHYPLTPSPSLGVAFNNVPRFDSFRSSGNSNWASQYESAITPLLGGTTVDFSVDSKKFDDKGKVVSFSNDSTYTGGGGYQFRPWTTYDVLSGTIQPEVGTVSPPGGIKYPNAIRVDPTPLFGFTPKEAANLNDYDHFNWLSKIVQFGTGQAPGMEGESLLFFPEGANSADLATVDGIFGRNFGPDPGIGCYISIFDKCPDGLITDLSPLVYDENLSLPKGRKADNWKGEAADGWGLRFADAPNLLTKGHQAVFETSLVGVRSSGVDNPADYDILPNTVFRWTYTQLENSPVGLGGAGKIILFNTDPTQAGIGRIDFLGFGSFAHYGLTVTGDIPNNDPIPFPEFGGNGTGNNPGTGSGQSVSEPGALTLFLTGIASLAFAVRRRRV</sequence>
<evidence type="ECO:0000256" key="2">
    <source>
        <dbReference type="SAM" id="SignalP"/>
    </source>
</evidence>
<feature type="compositionally biased region" description="Gly residues" evidence="1">
    <location>
        <begin position="473"/>
        <end position="485"/>
    </location>
</feature>
<gene>
    <name evidence="3" type="ORF">BN874_1680032</name>
</gene>
<name>A0A7U7GA39_9GAMM</name>
<dbReference type="AlphaFoldDB" id="A0A7U7GA39"/>
<comment type="caution">
    <text evidence="3">The sequence shown here is derived from an EMBL/GenBank/DDBJ whole genome shotgun (WGS) entry which is preliminary data.</text>
</comment>
<accession>A0A7U7GA39</accession>
<protein>
    <recommendedName>
        <fullName evidence="5">PEP-CTERM protein-sorting domain-containing protein</fullName>
    </recommendedName>
</protein>
<evidence type="ECO:0008006" key="5">
    <source>
        <dbReference type="Google" id="ProtNLM"/>
    </source>
</evidence>
<evidence type="ECO:0000313" key="3">
    <source>
        <dbReference type="EMBL" id="CDH44456.1"/>
    </source>
</evidence>
<proteinExistence type="predicted"/>
<keyword evidence="4" id="KW-1185">Reference proteome</keyword>
<feature type="region of interest" description="Disordered" evidence="1">
    <location>
        <begin position="468"/>
        <end position="489"/>
    </location>
</feature>
<dbReference type="EMBL" id="CBTK010000077">
    <property type="protein sequence ID" value="CDH44456.1"/>
    <property type="molecule type" value="Genomic_DNA"/>
</dbReference>
<organism evidence="3 4">
    <name type="scientific">Candidatus Contendobacter odensis Run_B_J11</name>
    <dbReference type="NCBI Taxonomy" id="1400861"/>
    <lineage>
        <taxon>Bacteria</taxon>
        <taxon>Pseudomonadati</taxon>
        <taxon>Pseudomonadota</taxon>
        <taxon>Gammaproteobacteria</taxon>
        <taxon>Candidatus Competibacteraceae</taxon>
        <taxon>Candidatus Contendibacter</taxon>
    </lineage>
</organism>
<reference evidence="3 4" key="1">
    <citation type="journal article" date="2014" name="ISME J.">
        <title>Candidatus Competibacter-lineage genomes retrieved from metagenomes reveal functional metabolic diversity.</title>
        <authorList>
            <person name="McIlroy S.J."/>
            <person name="Albertsen M."/>
            <person name="Andresen E.K."/>
            <person name="Saunders A.M."/>
            <person name="Kristiansen R."/>
            <person name="Stokholm-Bjerregaard M."/>
            <person name="Nielsen K.L."/>
            <person name="Nielsen P.H."/>
        </authorList>
    </citation>
    <scope>NUCLEOTIDE SEQUENCE [LARGE SCALE GENOMIC DNA]</scope>
    <source>
        <strain evidence="3 4">Run_B_J11</strain>
    </source>
</reference>
<dbReference type="RefSeq" id="WP_154724779.1">
    <property type="nucleotide sequence ID" value="NZ_CBTK010000077.1"/>
</dbReference>
<feature type="signal peptide" evidence="2">
    <location>
        <begin position="1"/>
        <end position="22"/>
    </location>
</feature>
<feature type="chain" id="PRO_5030561096" description="PEP-CTERM protein-sorting domain-containing protein" evidence="2">
    <location>
        <begin position="23"/>
        <end position="514"/>
    </location>
</feature>
<evidence type="ECO:0000313" key="4">
    <source>
        <dbReference type="Proteomes" id="UP000019184"/>
    </source>
</evidence>